<dbReference type="InterPro" id="IPR013083">
    <property type="entry name" value="Znf_RING/FYVE/PHD"/>
</dbReference>
<evidence type="ECO:0000256" key="4">
    <source>
        <dbReference type="ARBA" id="ARBA00022723"/>
    </source>
</evidence>
<dbReference type="Gene3D" id="3.30.40.10">
    <property type="entry name" value="Zinc/RING finger domain, C3HC4 (zinc finger)"/>
    <property type="match status" value="1"/>
</dbReference>
<comment type="catalytic activity">
    <reaction evidence="1">
        <text>S-ubiquitinyl-[E2 ubiquitin-conjugating enzyme]-L-cysteine + [acceptor protein]-L-lysine = [E2 ubiquitin-conjugating enzyme]-L-cysteine + N(6)-ubiquitinyl-[acceptor protein]-L-lysine.</text>
        <dbReference type="EC" id="2.3.2.27"/>
    </reaction>
</comment>
<dbReference type="GO" id="GO:0006511">
    <property type="term" value="P:ubiquitin-dependent protein catabolic process"/>
    <property type="evidence" value="ECO:0007669"/>
    <property type="project" value="TreeGrafter"/>
</dbReference>
<dbReference type="EC" id="2.3.2.27" evidence="2"/>
<protein>
    <recommendedName>
        <fullName evidence="2">RING-type E3 ubiquitin transferase</fullName>
        <ecNumber evidence="2">2.3.2.27</ecNumber>
    </recommendedName>
</protein>
<dbReference type="InterPro" id="IPR001841">
    <property type="entry name" value="Znf_RING"/>
</dbReference>
<feature type="region of interest" description="Disordered" evidence="9">
    <location>
        <begin position="262"/>
        <end position="325"/>
    </location>
</feature>
<keyword evidence="5 8" id="KW-0863">Zinc-finger</keyword>
<dbReference type="FunFam" id="3.30.40.10:FF:000127">
    <property type="entry name" value="E3 ubiquitin-protein ligase RNF181"/>
    <property type="match status" value="1"/>
</dbReference>
<dbReference type="GO" id="GO:0061630">
    <property type="term" value="F:ubiquitin protein ligase activity"/>
    <property type="evidence" value="ECO:0007669"/>
    <property type="project" value="UniProtKB-EC"/>
</dbReference>
<dbReference type="GO" id="GO:0016567">
    <property type="term" value="P:protein ubiquitination"/>
    <property type="evidence" value="ECO:0007669"/>
    <property type="project" value="UniProtKB-ARBA"/>
</dbReference>
<evidence type="ECO:0000256" key="2">
    <source>
        <dbReference type="ARBA" id="ARBA00012483"/>
    </source>
</evidence>
<evidence type="ECO:0000313" key="12">
    <source>
        <dbReference type="Proteomes" id="UP000789570"/>
    </source>
</evidence>
<gene>
    <name evidence="11" type="ORF">FCALED_LOCUS8650</name>
</gene>
<evidence type="ECO:0000259" key="10">
    <source>
        <dbReference type="PROSITE" id="PS50089"/>
    </source>
</evidence>
<feature type="compositionally biased region" description="Low complexity" evidence="9">
    <location>
        <begin position="301"/>
        <end position="311"/>
    </location>
</feature>
<dbReference type="PANTHER" id="PTHR45931:SF3">
    <property type="entry name" value="RING ZINC FINGER-CONTAINING PROTEIN"/>
    <property type="match status" value="1"/>
</dbReference>
<name>A0A9N9GHH5_9GLOM</name>
<evidence type="ECO:0000256" key="7">
    <source>
        <dbReference type="ARBA" id="ARBA00022833"/>
    </source>
</evidence>
<keyword evidence="3" id="KW-0808">Transferase</keyword>
<organism evidence="11 12">
    <name type="scientific">Funneliformis caledonium</name>
    <dbReference type="NCBI Taxonomy" id="1117310"/>
    <lineage>
        <taxon>Eukaryota</taxon>
        <taxon>Fungi</taxon>
        <taxon>Fungi incertae sedis</taxon>
        <taxon>Mucoromycota</taxon>
        <taxon>Glomeromycotina</taxon>
        <taxon>Glomeromycetes</taxon>
        <taxon>Glomerales</taxon>
        <taxon>Glomeraceae</taxon>
        <taxon>Funneliformis</taxon>
    </lineage>
</organism>
<dbReference type="InterPro" id="IPR051834">
    <property type="entry name" value="RING_finger_E3_ligase"/>
</dbReference>
<proteinExistence type="predicted"/>
<dbReference type="Proteomes" id="UP000789570">
    <property type="component" value="Unassembled WGS sequence"/>
</dbReference>
<evidence type="ECO:0000256" key="1">
    <source>
        <dbReference type="ARBA" id="ARBA00000900"/>
    </source>
</evidence>
<evidence type="ECO:0000313" key="11">
    <source>
        <dbReference type="EMBL" id="CAG8602319.1"/>
    </source>
</evidence>
<dbReference type="SMART" id="SM00184">
    <property type="entry name" value="RING"/>
    <property type="match status" value="1"/>
</dbReference>
<keyword evidence="6" id="KW-0833">Ubl conjugation pathway</keyword>
<dbReference type="PROSITE" id="PS50089">
    <property type="entry name" value="ZF_RING_2"/>
    <property type="match status" value="1"/>
</dbReference>
<sequence length="325" mass="36372">MSDRASESNIYSANRTANNRRPYFCHQCQVDIEPLMAPNPTCPRCNGEFVEEIVENNDLRELIEQGAGQETDDEYDDTPYPSGNPQNGINELLQIIQSMLRPNAPVRVQTENEGQNTSDDRASPPFDITQLVRMLENFGANNAANFMNIFNIAGDPADYAWSNTGWDNIISQLMEQQAGRQAPPPATDEMIENLPKTKISKKQIVEEQLGCPVCKDEFKIDEEAVYLPCTHAFHYDCIKPWLKMNGTCPVCRYSLVSQDNNEQNGNDGTGSSGNSNSRFRPPASTYRFSSNSSLPGAYPENQQNNGQNRQGDSCDHMDLDQEPVD</sequence>
<dbReference type="SUPFAM" id="SSF57850">
    <property type="entry name" value="RING/U-box"/>
    <property type="match status" value="1"/>
</dbReference>
<dbReference type="EMBL" id="CAJVPQ010002587">
    <property type="protein sequence ID" value="CAG8602319.1"/>
    <property type="molecule type" value="Genomic_DNA"/>
</dbReference>
<evidence type="ECO:0000256" key="8">
    <source>
        <dbReference type="PROSITE-ProRule" id="PRU00175"/>
    </source>
</evidence>
<keyword evidence="7" id="KW-0862">Zinc</keyword>
<comment type="caution">
    <text evidence="11">The sequence shown here is derived from an EMBL/GenBank/DDBJ whole genome shotgun (WGS) entry which is preliminary data.</text>
</comment>
<reference evidence="11" key="1">
    <citation type="submission" date="2021-06" db="EMBL/GenBank/DDBJ databases">
        <authorList>
            <person name="Kallberg Y."/>
            <person name="Tangrot J."/>
            <person name="Rosling A."/>
        </authorList>
    </citation>
    <scope>NUCLEOTIDE SEQUENCE</scope>
    <source>
        <strain evidence="11">UK204</strain>
    </source>
</reference>
<evidence type="ECO:0000256" key="6">
    <source>
        <dbReference type="ARBA" id="ARBA00022786"/>
    </source>
</evidence>
<dbReference type="AlphaFoldDB" id="A0A9N9GHH5"/>
<evidence type="ECO:0000256" key="3">
    <source>
        <dbReference type="ARBA" id="ARBA00022679"/>
    </source>
</evidence>
<dbReference type="Pfam" id="PF13639">
    <property type="entry name" value="zf-RING_2"/>
    <property type="match status" value="1"/>
</dbReference>
<keyword evidence="12" id="KW-1185">Reference proteome</keyword>
<dbReference type="Pfam" id="PF14369">
    <property type="entry name" value="Zn_ribbon_19"/>
    <property type="match status" value="1"/>
</dbReference>
<dbReference type="GO" id="GO:0005634">
    <property type="term" value="C:nucleus"/>
    <property type="evidence" value="ECO:0007669"/>
    <property type="project" value="TreeGrafter"/>
</dbReference>
<feature type="domain" description="RING-type" evidence="10">
    <location>
        <begin position="211"/>
        <end position="252"/>
    </location>
</feature>
<dbReference type="PANTHER" id="PTHR45931">
    <property type="entry name" value="SI:CH211-59O9.10"/>
    <property type="match status" value="1"/>
</dbReference>
<dbReference type="InterPro" id="IPR039525">
    <property type="entry name" value="RNF126-like_zinc-ribbon"/>
</dbReference>
<accession>A0A9N9GHH5</accession>
<keyword evidence="4" id="KW-0479">Metal-binding</keyword>
<dbReference type="GO" id="GO:0008270">
    <property type="term" value="F:zinc ion binding"/>
    <property type="evidence" value="ECO:0007669"/>
    <property type="project" value="UniProtKB-KW"/>
</dbReference>
<evidence type="ECO:0000256" key="5">
    <source>
        <dbReference type="ARBA" id="ARBA00022771"/>
    </source>
</evidence>
<evidence type="ECO:0000256" key="9">
    <source>
        <dbReference type="SAM" id="MobiDB-lite"/>
    </source>
</evidence>
<dbReference type="OrthoDB" id="8062037at2759"/>